<evidence type="ECO:0000256" key="8">
    <source>
        <dbReference type="ARBA" id="ARBA00023274"/>
    </source>
</evidence>
<keyword evidence="6 11" id="KW-0694">RNA-binding</keyword>
<comment type="function">
    <text evidence="1 11">Binds 16S rRNA, required for the assembly of 30S particles and may also be responsible for determining the conformation of the 16S rRNA at the A site.</text>
</comment>
<dbReference type="InterPro" id="IPR018271">
    <property type="entry name" value="Ribosomal_uS14_CS"/>
</dbReference>
<comment type="caution">
    <text evidence="13">The sequence shown here is derived from an EMBL/GenBank/DDBJ whole genome shotgun (WGS) entry which is preliminary data.</text>
</comment>
<evidence type="ECO:0000256" key="7">
    <source>
        <dbReference type="ARBA" id="ARBA00022980"/>
    </source>
</evidence>
<dbReference type="GO" id="GO:0046872">
    <property type="term" value="F:metal ion binding"/>
    <property type="evidence" value="ECO:0007669"/>
    <property type="project" value="UniProtKB-KW"/>
</dbReference>
<evidence type="ECO:0000256" key="12">
    <source>
        <dbReference type="SAM" id="MobiDB-lite"/>
    </source>
</evidence>
<dbReference type="GO" id="GO:0006412">
    <property type="term" value="P:translation"/>
    <property type="evidence" value="ECO:0007669"/>
    <property type="project" value="UniProtKB-UniRule"/>
</dbReference>
<dbReference type="GO" id="GO:0005737">
    <property type="term" value="C:cytoplasm"/>
    <property type="evidence" value="ECO:0007669"/>
    <property type="project" value="UniProtKB-ARBA"/>
</dbReference>
<keyword evidence="8 11" id="KW-0687">Ribonucleoprotein</keyword>
<dbReference type="EMBL" id="PDEQ01000001">
    <property type="protein sequence ID" value="PEN15358.1"/>
    <property type="molecule type" value="Genomic_DNA"/>
</dbReference>
<dbReference type="SUPFAM" id="SSF57716">
    <property type="entry name" value="Glucocorticoid receptor-like (DNA-binding domain)"/>
    <property type="match status" value="1"/>
</dbReference>
<dbReference type="GO" id="GO:0003735">
    <property type="term" value="F:structural constituent of ribosome"/>
    <property type="evidence" value="ECO:0007669"/>
    <property type="project" value="InterPro"/>
</dbReference>
<dbReference type="InterPro" id="IPR043140">
    <property type="entry name" value="Ribosomal_uS14_sf"/>
</dbReference>
<dbReference type="AlphaFoldDB" id="A0A2A8D405"/>
<reference evidence="13 14" key="1">
    <citation type="submission" date="2017-10" db="EMBL/GenBank/DDBJ databases">
        <title>Draft genome of Longibacter Salinarum.</title>
        <authorList>
            <person name="Goh K.M."/>
            <person name="Shamsir M.S."/>
            <person name="Lim S.W."/>
        </authorList>
    </citation>
    <scope>NUCLEOTIDE SEQUENCE [LARGE SCALE GENOMIC DNA]</scope>
    <source>
        <strain evidence="13 14">KCTC 52045</strain>
    </source>
</reference>
<evidence type="ECO:0000256" key="2">
    <source>
        <dbReference type="ARBA" id="ARBA00009083"/>
    </source>
</evidence>
<evidence type="ECO:0000256" key="6">
    <source>
        <dbReference type="ARBA" id="ARBA00022884"/>
    </source>
</evidence>
<dbReference type="Proteomes" id="UP000220102">
    <property type="component" value="Unassembled WGS sequence"/>
</dbReference>
<dbReference type="NCBIfam" id="NF005974">
    <property type="entry name" value="PRK08061.1"/>
    <property type="match status" value="1"/>
</dbReference>
<evidence type="ECO:0000256" key="10">
    <source>
        <dbReference type="ARBA" id="ARBA00047110"/>
    </source>
</evidence>
<dbReference type="InterPro" id="IPR001209">
    <property type="entry name" value="Ribosomal_uS14"/>
</dbReference>
<gene>
    <name evidence="11" type="primary">rpsN</name>
    <name evidence="13" type="ORF">CRI94_03525</name>
</gene>
<dbReference type="InterPro" id="IPR023053">
    <property type="entry name" value="Ribosomal_uS14_bact"/>
</dbReference>
<dbReference type="OrthoDB" id="9810484at2"/>
<evidence type="ECO:0000313" key="13">
    <source>
        <dbReference type="EMBL" id="PEN15358.1"/>
    </source>
</evidence>
<dbReference type="HAMAP" id="MF_00537">
    <property type="entry name" value="Ribosomal_uS14_1"/>
    <property type="match status" value="1"/>
</dbReference>
<dbReference type="Pfam" id="PF00253">
    <property type="entry name" value="Ribosomal_S14"/>
    <property type="match status" value="1"/>
</dbReference>
<organism evidence="13 14">
    <name type="scientific">Longibacter salinarum</name>
    <dbReference type="NCBI Taxonomy" id="1850348"/>
    <lineage>
        <taxon>Bacteria</taxon>
        <taxon>Pseudomonadati</taxon>
        <taxon>Rhodothermota</taxon>
        <taxon>Rhodothermia</taxon>
        <taxon>Rhodothermales</taxon>
        <taxon>Salisaetaceae</taxon>
        <taxon>Longibacter</taxon>
    </lineage>
</organism>
<keyword evidence="5" id="KW-0862">Zinc</keyword>
<dbReference type="Gene3D" id="4.10.830.10">
    <property type="entry name" value="30s Ribosomal Protein S14, Chain N"/>
    <property type="match status" value="1"/>
</dbReference>
<keyword evidence="14" id="KW-1185">Reference proteome</keyword>
<evidence type="ECO:0000256" key="3">
    <source>
        <dbReference type="ARBA" id="ARBA00022723"/>
    </source>
</evidence>
<evidence type="ECO:0000256" key="4">
    <source>
        <dbReference type="ARBA" id="ARBA00022730"/>
    </source>
</evidence>
<keyword evidence="3" id="KW-0479">Metal-binding</keyword>
<dbReference type="NCBIfam" id="NF006477">
    <property type="entry name" value="PRK08881.1"/>
    <property type="match status" value="1"/>
</dbReference>
<feature type="compositionally biased region" description="Basic and acidic residues" evidence="12">
    <location>
        <begin position="7"/>
        <end position="25"/>
    </location>
</feature>
<evidence type="ECO:0000256" key="5">
    <source>
        <dbReference type="ARBA" id="ARBA00022833"/>
    </source>
</evidence>
<dbReference type="GO" id="GO:0015935">
    <property type="term" value="C:small ribosomal subunit"/>
    <property type="evidence" value="ECO:0007669"/>
    <property type="project" value="TreeGrafter"/>
</dbReference>
<dbReference type="PANTHER" id="PTHR19836:SF19">
    <property type="entry name" value="SMALL RIBOSOMAL SUBUNIT PROTEIN US14M"/>
    <property type="match status" value="1"/>
</dbReference>
<name>A0A2A8D405_9BACT</name>
<evidence type="ECO:0000313" key="14">
    <source>
        <dbReference type="Proteomes" id="UP000220102"/>
    </source>
</evidence>
<comment type="similarity">
    <text evidence="2 11">Belongs to the universal ribosomal protein uS14 family.</text>
</comment>
<evidence type="ECO:0000256" key="1">
    <source>
        <dbReference type="ARBA" id="ARBA00003686"/>
    </source>
</evidence>
<protein>
    <recommendedName>
        <fullName evidence="9 11">Small ribosomal subunit protein uS14</fullName>
    </recommendedName>
</protein>
<evidence type="ECO:0000256" key="11">
    <source>
        <dbReference type="HAMAP-Rule" id="MF_00537"/>
    </source>
</evidence>
<keyword evidence="7 11" id="KW-0689">Ribosomal protein</keyword>
<dbReference type="GO" id="GO:0019843">
    <property type="term" value="F:rRNA binding"/>
    <property type="evidence" value="ECO:0007669"/>
    <property type="project" value="UniProtKB-UniRule"/>
</dbReference>
<dbReference type="RefSeq" id="WP_098074257.1">
    <property type="nucleotide sequence ID" value="NZ_PDEQ01000001.1"/>
</dbReference>
<dbReference type="PANTHER" id="PTHR19836">
    <property type="entry name" value="30S RIBOSOMAL PROTEIN S14"/>
    <property type="match status" value="1"/>
</dbReference>
<dbReference type="PROSITE" id="PS00527">
    <property type="entry name" value="RIBOSOMAL_S14"/>
    <property type="match status" value="1"/>
</dbReference>
<keyword evidence="4 11" id="KW-0699">rRNA-binding</keyword>
<accession>A0A2A8D405</accession>
<comment type="subunit">
    <text evidence="10 11">Part of the 30S ribosomal subunit. Contacts proteins S3 and S10.</text>
</comment>
<feature type="region of interest" description="Disordered" evidence="12">
    <location>
        <begin position="1"/>
        <end position="25"/>
    </location>
</feature>
<evidence type="ECO:0000256" key="9">
    <source>
        <dbReference type="ARBA" id="ARBA00035167"/>
    </source>
</evidence>
<dbReference type="InterPro" id="IPR023036">
    <property type="entry name" value="Ribosomal_uS14_bac/plastid"/>
</dbReference>
<proteinExistence type="inferred from homology"/>
<sequence length="89" mass="10664">MAKKSWIAREEKRERMHEQYKEKRQKLKDEGRWVELQKIPNNASPVRQNNRCRICGRARGYMQAFGVCRICFRELALEGKIPGIRKSSW</sequence>